<protein>
    <submittedName>
        <fullName evidence="1">Uncharacterized protein</fullName>
    </submittedName>
</protein>
<proteinExistence type="predicted"/>
<evidence type="ECO:0000313" key="2">
    <source>
        <dbReference type="Proteomes" id="UP001164250"/>
    </source>
</evidence>
<reference evidence="2" key="1">
    <citation type="journal article" date="2023" name="G3 (Bethesda)">
        <title>Genome assembly and association tests identify interacting loci associated with vigor, precocity, and sex in interspecific pistachio rootstocks.</title>
        <authorList>
            <person name="Palmer W."/>
            <person name="Jacygrad E."/>
            <person name="Sagayaradj S."/>
            <person name="Cavanaugh K."/>
            <person name="Han R."/>
            <person name="Bertier L."/>
            <person name="Beede B."/>
            <person name="Kafkas S."/>
            <person name="Golino D."/>
            <person name="Preece J."/>
            <person name="Michelmore R."/>
        </authorList>
    </citation>
    <scope>NUCLEOTIDE SEQUENCE [LARGE SCALE GENOMIC DNA]</scope>
</reference>
<comment type="caution">
    <text evidence="1">The sequence shown here is derived from an EMBL/GenBank/DDBJ whole genome shotgun (WGS) entry which is preliminary data.</text>
</comment>
<organism evidence="1 2">
    <name type="scientific">Pistacia atlantica</name>
    <dbReference type="NCBI Taxonomy" id="434234"/>
    <lineage>
        <taxon>Eukaryota</taxon>
        <taxon>Viridiplantae</taxon>
        <taxon>Streptophyta</taxon>
        <taxon>Embryophyta</taxon>
        <taxon>Tracheophyta</taxon>
        <taxon>Spermatophyta</taxon>
        <taxon>Magnoliopsida</taxon>
        <taxon>eudicotyledons</taxon>
        <taxon>Gunneridae</taxon>
        <taxon>Pentapetalae</taxon>
        <taxon>rosids</taxon>
        <taxon>malvids</taxon>
        <taxon>Sapindales</taxon>
        <taxon>Anacardiaceae</taxon>
        <taxon>Pistacia</taxon>
    </lineage>
</organism>
<gene>
    <name evidence="1" type="ORF">Patl1_20578</name>
</gene>
<name>A0ACC1BMJ9_9ROSI</name>
<keyword evidence="2" id="KW-1185">Reference proteome</keyword>
<dbReference type="EMBL" id="CM047900">
    <property type="protein sequence ID" value="KAJ0100088.1"/>
    <property type="molecule type" value="Genomic_DNA"/>
</dbReference>
<dbReference type="Proteomes" id="UP001164250">
    <property type="component" value="Chromosome 4"/>
</dbReference>
<evidence type="ECO:0000313" key="1">
    <source>
        <dbReference type="EMBL" id="KAJ0100088.1"/>
    </source>
</evidence>
<accession>A0ACC1BMJ9</accession>
<sequence length="30" mass="3553">MMPLGLPVWSLSLMLKSILEVDRKFQGNWY</sequence>